<evidence type="ECO:0000256" key="1">
    <source>
        <dbReference type="ARBA" id="ARBA00004201"/>
    </source>
</evidence>
<keyword evidence="14" id="KW-1185">Reference proteome</keyword>
<comment type="similarity">
    <text evidence="2">Belongs to the WD repeat EDC4 family.</text>
</comment>
<keyword evidence="8" id="KW-0175">Coiled coil</keyword>
<dbReference type="OrthoDB" id="21128at2759"/>
<evidence type="ECO:0000256" key="5">
    <source>
        <dbReference type="ARBA" id="ARBA00022574"/>
    </source>
</evidence>
<dbReference type="PROSITE" id="PS50082">
    <property type="entry name" value="WD_REPEATS_2"/>
    <property type="match status" value="1"/>
</dbReference>
<evidence type="ECO:0000256" key="10">
    <source>
        <dbReference type="SAM" id="MobiDB-lite"/>
    </source>
</evidence>
<dbReference type="EMBL" id="JABCRI010000002">
    <property type="protein sequence ID" value="KAF8410905.1"/>
    <property type="molecule type" value="Genomic_DNA"/>
</dbReference>
<keyword evidence="6" id="KW-0507">mRNA processing</keyword>
<dbReference type="InterPro" id="IPR045152">
    <property type="entry name" value="EDC4-like"/>
</dbReference>
<dbReference type="InterPro" id="IPR036322">
    <property type="entry name" value="WD40_repeat_dom_sf"/>
</dbReference>
<dbReference type="InterPro" id="IPR049404">
    <property type="entry name" value="EDC4_C"/>
</dbReference>
<feature type="domain" description="Enhancer of mRNA-decapping protein 4 C-terminal" evidence="12">
    <location>
        <begin position="1217"/>
        <end position="1319"/>
    </location>
</feature>
<sequence length="1348" mass="146924">MASTGNPNPTGPFDLQKLFKPFDANPSPSPFPQSSYPQPTGPFSYPPQTTTTTPTPFQHHYLPYPQDQLANMHLQRPISYPAPPRIPSPKPNPGARLMALLSSNAPSNLEFQQPAMPLSLPLPLPLPSSSSSSSEFSIPTNPPILPAIPHPTPIRFPSSKVPKGRHLTGDRVVYDVDVRLQGEVQPQLEVTPITKYVSDPGLLLGRQIAVNRTYICYGLKLGAIRVLNINTALRSLLRGHTQAGFYAIVRVSDMSFFAEDVHLLASASIDGRIFVWKINEGPDDEDKPQIMGKIVIAIQIIGVGESVHPRVCWHSHKQEVLVVGIGQRVLKIDTKKVGNRKEFSAEEPLKCPVDELIDGVQFVGKHDGDVTDLSMCQWMTTRLVSASTDGTVKIWEDRRALPLVVLRPHEGQPVNSVTFLTATHHPDHIILITAGPLNREVKIWVSTSEEGWLLPSDAESWQCTQTLELKSSTESRVEEAFFNQVVALPQAGLILFANSKKKAIYAVHLDYGPNPAATHMDYIAEFTVTMPILSLTGTSDCLPDGKHVVQVYCVQTQAIQQYALDLSQCLPLSVENVGLERTDSSVACAFDASSAFPPATTDADNVCAASSPLPLSPMLSGKLSGLRSPSISFEPGLPLSDHGGGQSVLDYSVDRRMDTLLTTLPYVPSLDDSSRKDENKVALNDISMMPNPPIMFKHPTHLITPSEILSTVVSSSETTQVSQGMKVREAKVQEVVTDNDATSVEMEVKVVGETGSSQNDEFDSQREPHIFIAEKKDKSFCSQASNLSVEMARECCMLSNETYSVEAAQHADDAGVSEAMDRPTNVVEEEVQTSTKDVSLKAADSAVPTTSPSPVSKGKKQKGKNSRVSSPSSPSPSPFNSTGSSNEPGSHASAPSMEAAFSQILSMQDMLNQLMTMQKEMQKQITMMVAVPVTKEGRRLEAALGRSMEKAVKANTDALWARLQEDNAKHEKLEHDRTQQITSLVTNCMNKDLPVMLDKTLKKEMTAVGPAVARAITPLIEKTISLVLAESFQRGVGDKAVNQLEKSVNSKLEATMARQIQAQFQTSGKQALQDALRSNLEALVIPAFEMSCKAMFEQVDTAFQKGMVEHTTAAQEQFDSTHSPLALALRDAINSASSIAQTLTGELADGQHKLLALAAAQTNSKAVNPLVTQLSNGPMGGLHEIVCFLYVPANFFARAMSVQQVEAPLDPTKELLRLISEHKFEEAFTGALQRSDVSIVSWLCSQVDLQGILSMVPLPLSQGVLLSLLHQLAYDISKETPRKLTWMTDVVVAINPADPMIAGYVRPIFEQVYQILSHHRSLPTTTAAEASSIRLVMHVINSVLMSCK</sequence>
<dbReference type="SMART" id="SM00320">
    <property type="entry name" value="WD40"/>
    <property type="match status" value="3"/>
</dbReference>
<keyword evidence="7" id="KW-0677">Repeat</keyword>
<evidence type="ECO:0000256" key="9">
    <source>
        <dbReference type="PROSITE-ProRule" id="PRU00221"/>
    </source>
</evidence>
<evidence type="ECO:0000256" key="4">
    <source>
        <dbReference type="ARBA" id="ARBA00022553"/>
    </source>
</evidence>
<evidence type="ECO:0000256" key="7">
    <source>
        <dbReference type="ARBA" id="ARBA00022737"/>
    </source>
</evidence>
<name>A0A834ZSX1_TETSI</name>
<proteinExistence type="inferred from homology"/>
<dbReference type="GO" id="GO:0000932">
    <property type="term" value="C:P-body"/>
    <property type="evidence" value="ECO:0007669"/>
    <property type="project" value="UniProtKB-SubCell"/>
</dbReference>
<organism evidence="13 14">
    <name type="scientific">Tetracentron sinense</name>
    <name type="common">Spur-leaf</name>
    <dbReference type="NCBI Taxonomy" id="13715"/>
    <lineage>
        <taxon>Eukaryota</taxon>
        <taxon>Viridiplantae</taxon>
        <taxon>Streptophyta</taxon>
        <taxon>Embryophyta</taxon>
        <taxon>Tracheophyta</taxon>
        <taxon>Spermatophyta</taxon>
        <taxon>Magnoliopsida</taxon>
        <taxon>Trochodendrales</taxon>
        <taxon>Trochodendraceae</taxon>
        <taxon>Tetracentron</taxon>
    </lineage>
</organism>
<evidence type="ECO:0000256" key="6">
    <source>
        <dbReference type="ARBA" id="ARBA00022664"/>
    </source>
</evidence>
<dbReference type="Gene3D" id="1.10.220.100">
    <property type="entry name" value="conserved c-terminal region of ge- 1"/>
    <property type="match status" value="1"/>
</dbReference>
<keyword evidence="4" id="KW-0597">Phosphoprotein</keyword>
<comment type="subcellular location">
    <subcellularLocation>
        <location evidence="1">Cytoplasm</location>
        <location evidence="1">P-body</location>
    </subcellularLocation>
</comment>
<evidence type="ECO:0000256" key="8">
    <source>
        <dbReference type="ARBA" id="ARBA00023054"/>
    </source>
</evidence>
<reference evidence="13 14" key="1">
    <citation type="submission" date="2020-04" db="EMBL/GenBank/DDBJ databases">
        <title>Plant Genome Project.</title>
        <authorList>
            <person name="Zhang R.-G."/>
        </authorList>
    </citation>
    <scope>NUCLEOTIDE SEQUENCE [LARGE SCALE GENOMIC DNA]</scope>
    <source>
        <strain evidence="13">YNK0</strain>
        <tissue evidence="13">Leaf</tissue>
    </source>
</reference>
<dbReference type="Proteomes" id="UP000655225">
    <property type="component" value="Unassembled WGS sequence"/>
</dbReference>
<dbReference type="FunFam" id="2.130.10.10:FF:000232">
    <property type="entry name" value="enhancer of mRNA-decapping protein 4"/>
    <property type="match status" value="1"/>
</dbReference>
<dbReference type="InterPro" id="IPR044938">
    <property type="entry name" value="EDC4_C_sf"/>
</dbReference>
<protein>
    <recommendedName>
        <fullName evidence="15">Enhancer of mRNA-decapping protein 4</fullName>
    </recommendedName>
</protein>
<dbReference type="GO" id="GO:0006397">
    <property type="term" value="P:mRNA processing"/>
    <property type="evidence" value="ECO:0007669"/>
    <property type="project" value="UniProtKB-KW"/>
</dbReference>
<feature type="domain" description="Enhancer of mRNA-decapping protein 4 WD40 repeat region" evidence="11">
    <location>
        <begin position="190"/>
        <end position="509"/>
    </location>
</feature>
<feature type="region of interest" description="Disordered" evidence="10">
    <location>
        <begin position="1"/>
        <end position="61"/>
    </location>
</feature>
<dbReference type="Gene3D" id="2.130.10.10">
    <property type="entry name" value="YVTN repeat-like/Quinoprotein amine dehydrogenase"/>
    <property type="match status" value="1"/>
</dbReference>
<comment type="caution">
    <text evidence="13">The sequence shown here is derived from an EMBL/GenBank/DDBJ whole genome shotgun (WGS) entry which is preliminary data.</text>
</comment>
<evidence type="ECO:0000313" key="13">
    <source>
        <dbReference type="EMBL" id="KAF8410905.1"/>
    </source>
</evidence>
<feature type="compositionally biased region" description="Low complexity" evidence="10">
    <location>
        <begin position="866"/>
        <end position="885"/>
    </location>
</feature>
<feature type="repeat" description="WD" evidence="9">
    <location>
        <begin position="363"/>
        <end position="396"/>
    </location>
</feature>
<keyword evidence="3" id="KW-0963">Cytoplasm</keyword>
<keyword evidence="5 9" id="KW-0853">WD repeat</keyword>
<evidence type="ECO:0000259" key="11">
    <source>
        <dbReference type="Pfam" id="PF16529"/>
    </source>
</evidence>
<dbReference type="InterPro" id="IPR032401">
    <property type="entry name" value="EDC4_WD40"/>
</dbReference>
<feature type="compositionally biased region" description="Low complexity" evidence="10">
    <location>
        <begin position="46"/>
        <end position="56"/>
    </location>
</feature>
<feature type="region of interest" description="Disordered" evidence="10">
    <location>
        <begin position="816"/>
        <end position="896"/>
    </location>
</feature>
<dbReference type="GO" id="GO:0031087">
    <property type="term" value="P:deadenylation-independent decapping of nuclear-transcribed mRNA"/>
    <property type="evidence" value="ECO:0007669"/>
    <property type="project" value="InterPro"/>
</dbReference>
<feature type="compositionally biased region" description="Low complexity" evidence="10">
    <location>
        <begin position="847"/>
        <end position="856"/>
    </location>
</feature>
<dbReference type="SUPFAM" id="SSF50978">
    <property type="entry name" value="WD40 repeat-like"/>
    <property type="match status" value="1"/>
</dbReference>
<dbReference type="Pfam" id="PF21289">
    <property type="entry name" value="EDC4_C"/>
    <property type="match status" value="1"/>
</dbReference>
<dbReference type="InterPro" id="IPR015943">
    <property type="entry name" value="WD40/YVTN_repeat-like_dom_sf"/>
</dbReference>
<gene>
    <name evidence="13" type="ORF">HHK36_003442</name>
</gene>
<dbReference type="Pfam" id="PF16529">
    <property type="entry name" value="Ge1_WD40"/>
    <property type="match status" value="1"/>
</dbReference>
<evidence type="ECO:0000313" key="14">
    <source>
        <dbReference type="Proteomes" id="UP000655225"/>
    </source>
</evidence>
<dbReference type="OMA" id="YHETTEN"/>
<evidence type="ECO:0008006" key="15">
    <source>
        <dbReference type="Google" id="ProtNLM"/>
    </source>
</evidence>
<accession>A0A834ZSX1</accession>
<dbReference type="PANTHER" id="PTHR15598">
    <property type="entry name" value="ENHANCER OF MRNA-DECAPPING PROTEIN 4"/>
    <property type="match status" value="1"/>
</dbReference>
<evidence type="ECO:0000256" key="3">
    <source>
        <dbReference type="ARBA" id="ARBA00022490"/>
    </source>
</evidence>
<evidence type="ECO:0000259" key="12">
    <source>
        <dbReference type="Pfam" id="PF21289"/>
    </source>
</evidence>
<dbReference type="PANTHER" id="PTHR15598:SF5">
    <property type="entry name" value="ENHANCER OF MRNA-DECAPPING PROTEIN 4"/>
    <property type="match status" value="1"/>
</dbReference>
<dbReference type="FunFam" id="1.10.220.100:FF:000001">
    <property type="entry name" value="Enhancer of mRNA-decapping protein 4"/>
    <property type="match status" value="1"/>
</dbReference>
<dbReference type="InterPro" id="IPR001680">
    <property type="entry name" value="WD40_rpt"/>
</dbReference>
<evidence type="ECO:0000256" key="2">
    <source>
        <dbReference type="ARBA" id="ARBA00009639"/>
    </source>
</evidence>